<feature type="transmembrane region" description="Helical" evidence="17">
    <location>
        <begin position="185"/>
        <end position="208"/>
    </location>
</feature>
<evidence type="ECO:0000256" key="12">
    <source>
        <dbReference type="ARBA" id="ARBA00048800"/>
    </source>
</evidence>
<dbReference type="PANTHER" id="PTHR10989:SF19">
    <property type="entry name" value="ANDROGEN-DEPENDENT TFPI-REGULATING PROTEIN-LIKE"/>
    <property type="match status" value="1"/>
</dbReference>
<accession>A0A4Z2FYX1</accession>
<comment type="catalytic activity">
    <reaction evidence="13">
        <text>9-octadecanoyloxy-octadecanoate + H2O = 9-hydroxy-octadecanoate + octadecanoate + H(+)</text>
        <dbReference type="Rhea" id="RHEA:52096"/>
        <dbReference type="ChEBI" id="CHEBI:15377"/>
        <dbReference type="ChEBI" id="CHEBI:15378"/>
        <dbReference type="ChEBI" id="CHEBI:25629"/>
        <dbReference type="ChEBI" id="CHEBI:136286"/>
        <dbReference type="ChEBI" id="CHEBI:136373"/>
    </reaction>
    <physiologicalReaction direction="left-to-right" evidence="13">
        <dbReference type="Rhea" id="RHEA:52097"/>
    </physiologicalReaction>
</comment>
<comment type="catalytic activity">
    <reaction evidence="7">
        <text>12-hexadecanoyloxy-octadecanoate + H2O = 12-hydroxyoctadecanoate + hexadecanoate + H(+)</text>
        <dbReference type="Rhea" id="RHEA:52056"/>
        <dbReference type="ChEBI" id="CHEBI:7896"/>
        <dbReference type="ChEBI" id="CHEBI:15377"/>
        <dbReference type="ChEBI" id="CHEBI:15378"/>
        <dbReference type="ChEBI" id="CHEBI:83677"/>
        <dbReference type="ChEBI" id="CHEBI:84201"/>
    </reaction>
    <physiologicalReaction direction="left-to-right" evidence="7">
        <dbReference type="Rhea" id="RHEA:52057"/>
    </physiologicalReaction>
</comment>
<evidence type="ECO:0000256" key="13">
    <source>
        <dbReference type="ARBA" id="ARBA00049221"/>
    </source>
</evidence>
<comment type="subcellular location">
    <subcellularLocation>
        <location evidence="2">Endomembrane system</location>
        <topology evidence="2">Multi-pass membrane protein</topology>
    </subcellularLocation>
</comment>
<comment type="catalytic activity">
    <reaction evidence="1">
        <text>9-(9Z-hexadecenoyloxy)-octadecanoate + H2O = (9Z)-hexadecenoate + 9-hydroxy-octadecanoate + H(+)</text>
        <dbReference type="Rhea" id="RHEA:52068"/>
        <dbReference type="ChEBI" id="CHEBI:15377"/>
        <dbReference type="ChEBI" id="CHEBI:15378"/>
        <dbReference type="ChEBI" id="CHEBI:32372"/>
        <dbReference type="ChEBI" id="CHEBI:136286"/>
        <dbReference type="ChEBI" id="CHEBI:136309"/>
    </reaction>
    <physiologicalReaction direction="left-to-right" evidence="1">
        <dbReference type="Rhea" id="RHEA:52069"/>
    </physiologicalReaction>
</comment>
<name>A0A4Z2FYX1_9TELE</name>
<evidence type="ECO:0000313" key="18">
    <source>
        <dbReference type="EMBL" id="TNN46449.1"/>
    </source>
</evidence>
<evidence type="ECO:0000256" key="9">
    <source>
        <dbReference type="ARBA" id="ARBA00047863"/>
    </source>
</evidence>
<comment type="caution">
    <text evidence="18">The sequence shown here is derived from an EMBL/GenBank/DDBJ whole genome shotgun (WGS) entry which is preliminary data.</text>
</comment>
<evidence type="ECO:0000256" key="10">
    <source>
        <dbReference type="ARBA" id="ARBA00048680"/>
    </source>
</evidence>
<sequence length="234" mass="25873">MPSALSRALHAAAFGWYALVLKSLMEKDEEQLPAAIFVYGGPWKYLTFLNLLLQLSYFGLATLNDLRAAKHPDSPLSRGTDLLFSVFVFPVGMFVVVLFWTIFAYDRELVYPASIDSFFPPWINHSMHSLVLPVLLAELLLQPHRFPPTRHALAALGAVGSAYLSWIVWVYLSVGVWVYPVMAHFSSAGLAGFFLVNMSVLASLYALGEQLSGRVWSKELCIDPGATSPRGSCS</sequence>
<dbReference type="OrthoDB" id="1898221at2759"/>
<comment type="catalytic activity">
    <reaction evidence="14">
        <text>13-(9Z-octadecenoyloxy)-octadecanoate + H2O = 13-hydroxy-octadecanoate + (9Z)-octadecenoate + H(+)</text>
        <dbReference type="Rhea" id="RHEA:52064"/>
        <dbReference type="ChEBI" id="CHEBI:15377"/>
        <dbReference type="ChEBI" id="CHEBI:15378"/>
        <dbReference type="ChEBI" id="CHEBI:30823"/>
        <dbReference type="ChEBI" id="CHEBI:136303"/>
        <dbReference type="ChEBI" id="CHEBI:136304"/>
    </reaction>
    <physiologicalReaction direction="left-to-right" evidence="14">
        <dbReference type="Rhea" id="RHEA:52065"/>
    </physiologicalReaction>
</comment>
<dbReference type="AlphaFoldDB" id="A0A4Z2FYX1"/>
<dbReference type="Proteomes" id="UP000314294">
    <property type="component" value="Unassembled WGS sequence"/>
</dbReference>
<evidence type="ECO:0000256" key="11">
    <source>
        <dbReference type="ARBA" id="ARBA00048701"/>
    </source>
</evidence>
<evidence type="ECO:0000313" key="19">
    <source>
        <dbReference type="Proteomes" id="UP000314294"/>
    </source>
</evidence>
<protein>
    <submittedName>
        <fullName evidence="18">Androgen-dependent TFPI-regulating protein</fullName>
    </submittedName>
</protein>
<reference evidence="18 19" key="1">
    <citation type="submission" date="2019-03" db="EMBL/GenBank/DDBJ databases">
        <title>First draft genome of Liparis tanakae, snailfish: a comprehensive survey of snailfish specific genes.</title>
        <authorList>
            <person name="Kim W."/>
            <person name="Song I."/>
            <person name="Jeong J.-H."/>
            <person name="Kim D."/>
            <person name="Kim S."/>
            <person name="Ryu S."/>
            <person name="Song J.Y."/>
            <person name="Lee S.K."/>
        </authorList>
    </citation>
    <scope>NUCLEOTIDE SEQUENCE [LARGE SCALE GENOMIC DNA]</scope>
    <source>
        <tissue evidence="18">Muscle</tissue>
    </source>
</reference>
<feature type="transmembrane region" description="Helical" evidence="17">
    <location>
        <begin position="122"/>
        <end position="141"/>
    </location>
</feature>
<comment type="catalytic activity">
    <reaction evidence="16">
        <text>12-(9Z-hexadecenoyloxy)-octadecanoate + H2O = 12-hydroxyoctadecanoate + (9Z)-hexadecenoate + H(+)</text>
        <dbReference type="Rhea" id="RHEA:52072"/>
        <dbReference type="ChEBI" id="CHEBI:15377"/>
        <dbReference type="ChEBI" id="CHEBI:15378"/>
        <dbReference type="ChEBI" id="CHEBI:32372"/>
        <dbReference type="ChEBI" id="CHEBI:84201"/>
        <dbReference type="ChEBI" id="CHEBI:136312"/>
    </reaction>
    <physiologicalReaction direction="left-to-right" evidence="16">
        <dbReference type="Rhea" id="RHEA:52073"/>
    </physiologicalReaction>
</comment>
<evidence type="ECO:0000256" key="1">
    <source>
        <dbReference type="ARBA" id="ARBA00000923"/>
    </source>
</evidence>
<dbReference type="EMBL" id="SRLO01000788">
    <property type="protein sequence ID" value="TNN46449.1"/>
    <property type="molecule type" value="Genomic_DNA"/>
</dbReference>
<evidence type="ECO:0000256" key="7">
    <source>
        <dbReference type="ARBA" id="ARBA00047368"/>
    </source>
</evidence>
<comment type="catalytic activity">
    <reaction evidence="8">
        <text>13-octadecanoyloxy-octadecanoate + H2O = 13-hydroxy-octadecanoate + octadecanoate + H(+)</text>
        <dbReference type="Rhea" id="RHEA:52084"/>
        <dbReference type="ChEBI" id="CHEBI:15377"/>
        <dbReference type="ChEBI" id="CHEBI:15378"/>
        <dbReference type="ChEBI" id="CHEBI:25629"/>
        <dbReference type="ChEBI" id="CHEBI:136304"/>
        <dbReference type="ChEBI" id="CHEBI:136335"/>
    </reaction>
    <physiologicalReaction direction="left-to-right" evidence="8">
        <dbReference type="Rhea" id="RHEA:52085"/>
    </physiologicalReaction>
</comment>
<evidence type="ECO:0000256" key="17">
    <source>
        <dbReference type="SAM" id="Phobius"/>
    </source>
</evidence>
<organism evidence="18 19">
    <name type="scientific">Liparis tanakae</name>
    <name type="common">Tanaka's snailfish</name>
    <dbReference type="NCBI Taxonomy" id="230148"/>
    <lineage>
        <taxon>Eukaryota</taxon>
        <taxon>Metazoa</taxon>
        <taxon>Chordata</taxon>
        <taxon>Craniata</taxon>
        <taxon>Vertebrata</taxon>
        <taxon>Euteleostomi</taxon>
        <taxon>Actinopterygii</taxon>
        <taxon>Neopterygii</taxon>
        <taxon>Teleostei</taxon>
        <taxon>Neoteleostei</taxon>
        <taxon>Acanthomorphata</taxon>
        <taxon>Eupercaria</taxon>
        <taxon>Perciformes</taxon>
        <taxon>Cottioidei</taxon>
        <taxon>Cottales</taxon>
        <taxon>Liparidae</taxon>
        <taxon>Liparis</taxon>
    </lineage>
</organism>
<proteinExistence type="inferred from homology"/>
<feature type="transmembrane region" description="Helical" evidence="17">
    <location>
        <begin position="45"/>
        <end position="63"/>
    </location>
</feature>
<comment type="catalytic activity">
    <reaction evidence="15">
        <text>13-(9Z-hexadecenoyloxy)-octadecanoate + H2O = 13-hydroxy-octadecanoate + (9Z)-hexadecenoate + H(+)</text>
        <dbReference type="Rhea" id="RHEA:52076"/>
        <dbReference type="ChEBI" id="CHEBI:15377"/>
        <dbReference type="ChEBI" id="CHEBI:15378"/>
        <dbReference type="ChEBI" id="CHEBI:32372"/>
        <dbReference type="ChEBI" id="CHEBI:136304"/>
        <dbReference type="ChEBI" id="CHEBI:136315"/>
    </reaction>
    <physiologicalReaction direction="left-to-right" evidence="15">
        <dbReference type="Rhea" id="RHEA:52077"/>
    </physiologicalReaction>
</comment>
<feature type="transmembrane region" description="Helical" evidence="17">
    <location>
        <begin position="153"/>
        <end position="179"/>
    </location>
</feature>
<evidence type="ECO:0000256" key="14">
    <source>
        <dbReference type="ARBA" id="ARBA00049296"/>
    </source>
</evidence>
<dbReference type="PANTHER" id="PTHR10989">
    <property type="entry name" value="ANDROGEN-INDUCED PROTEIN 1-RELATED"/>
    <property type="match status" value="1"/>
</dbReference>
<gene>
    <name evidence="18" type="primary">ADTRP</name>
    <name evidence="18" type="ORF">EYF80_043365</name>
</gene>
<keyword evidence="19" id="KW-1185">Reference proteome</keyword>
<dbReference type="Pfam" id="PF04750">
    <property type="entry name" value="Far-17a_AIG1"/>
    <property type="match status" value="1"/>
</dbReference>
<evidence type="ECO:0000256" key="6">
    <source>
        <dbReference type="ARBA" id="ARBA00023136"/>
    </source>
</evidence>
<evidence type="ECO:0000256" key="2">
    <source>
        <dbReference type="ARBA" id="ARBA00004127"/>
    </source>
</evidence>
<dbReference type="GO" id="GO:0016020">
    <property type="term" value="C:membrane"/>
    <property type="evidence" value="ECO:0007669"/>
    <property type="project" value="InterPro"/>
</dbReference>
<evidence type="ECO:0000256" key="4">
    <source>
        <dbReference type="ARBA" id="ARBA00022692"/>
    </source>
</evidence>
<comment type="catalytic activity">
    <reaction evidence="11">
        <text>12-(9Z-octadecenoyloxy)-octadecanoate + H2O = 12-hydroxyoctadecanoate + (9Z)-octadecenoate + H(+)</text>
        <dbReference type="Rhea" id="RHEA:52060"/>
        <dbReference type="ChEBI" id="CHEBI:15377"/>
        <dbReference type="ChEBI" id="CHEBI:15378"/>
        <dbReference type="ChEBI" id="CHEBI:30823"/>
        <dbReference type="ChEBI" id="CHEBI:84201"/>
        <dbReference type="ChEBI" id="CHEBI:136302"/>
    </reaction>
    <physiologicalReaction direction="left-to-right" evidence="11">
        <dbReference type="Rhea" id="RHEA:52061"/>
    </physiologicalReaction>
</comment>
<evidence type="ECO:0000256" key="16">
    <source>
        <dbReference type="ARBA" id="ARBA00049428"/>
    </source>
</evidence>
<comment type="catalytic activity">
    <reaction evidence="9">
        <text>9-hexadecanoyloxy-octadecanoate + H2O = 9-hydroxy-octadecanoate + hexadecanoate + H(+)</text>
        <dbReference type="Rhea" id="RHEA:52052"/>
        <dbReference type="ChEBI" id="CHEBI:7896"/>
        <dbReference type="ChEBI" id="CHEBI:15377"/>
        <dbReference type="ChEBI" id="CHEBI:15378"/>
        <dbReference type="ChEBI" id="CHEBI:83670"/>
        <dbReference type="ChEBI" id="CHEBI:136286"/>
    </reaction>
    <physiologicalReaction direction="left-to-right" evidence="9">
        <dbReference type="Rhea" id="RHEA:52053"/>
    </physiologicalReaction>
</comment>
<comment type="similarity">
    <text evidence="3">Belongs to the AIG1 family.</text>
</comment>
<dbReference type="GO" id="GO:0012505">
    <property type="term" value="C:endomembrane system"/>
    <property type="evidence" value="ECO:0007669"/>
    <property type="project" value="UniProtKB-SubCell"/>
</dbReference>
<keyword evidence="5 17" id="KW-1133">Transmembrane helix</keyword>
<comment type="catalytic activity">
    <reaction evidence="10">
        <text>12-octadecanoyloxy-octadecanoate + H2O = 12-hydroxyoctadecanoate + octadecanoate + H(+)</text>
        <dbReference type="Rhea" id="RHEA:52080"/>
        <dbReference type="ChEBI" id="CHEBI:15377"/>
        <dbReference type="ChEBI" id="CHEBI:15378"/>
        <dbReference type="ChEBI" id="CHEBI:25629"/>
        <dbReference type="ChEBI" id="CHEBI:84201"/>
        <dbReference type="ChEBI" id="CHEBI:136330"/>
    </reaction>
    <physiologicalReaction direction="left-to-right" evidence="10">
        <dbReference type="Rhea" id="RHEA:52081"/>
    </physiologicalReaction>
</comment>
<keyword evidence="6 17" id="KW-0472">Membrane</keyword>
<evidence type="ECO:0000256" key="5">
    <source>
        <dbReference type="ARBA" id="ARBA00022989"/>
    </source>
</evidence>
<evidence type="ECO:0000256" key="8">
    <source>
        <dbReference type="ARBA" id="ARBA00047427"/>
    </source>
</evidence>
<keyword evidence="4 17" id="KW-0812">Transmembrane</keyword>
<comment type="catalytic activity">
    <reaction evidence="12">
        <text>9-(9Z-octadecenoyloxy)-octadecanoate + H2O = 9-hydroxy-octadecanoate + (9Z)-octadecenoate + H(+)</text>
        <dbReference type="Rhea" id="RHEA:52048"/>
        <dbReference type="ChEBI" id="CHEBI:15377"/>
        <dbReference type="ChEBI" id="CHEBI:15378"/>
        <dbReference type="ChEBI" id="CHEBI:30823"/>
        <dbReference type="ChEBI" id="CHEBI:136282"/>
        <dbReference type="ChEBI" id="CHEBI:136286"/>
    </reaction>
    <physiologicalReaction direction="left-to-right" evidence="12">
        <dbReference type="Rhea" id="RHEA:52049"/>
    </physiologicalReaction>
</comment>
<evidence type="ECO:0000256" key="15">
    <source>
        <dbReference type="ARBA" id="ARBA00049322"/>
    </source>
</evidence>
<dbReference type="InterPro" id="IPR006838">
    <property type="entry name" value="ADTRP_AIG1"/>
</dbReference>
<feature type="transmembrane region" description="Helical" evidence="17">
    <location>
        <begin position="83"/>
        <end position="102"/>
    </location>
</feature>
<evidence type="ECO:0000256" key="3">
    <source>
        <dbReference type="ARBA" id="ARBA00009300"/>
    </source>
</evidence>